<dbReference type="Gene3D" id="1.20.120.530">
    <property type="entry name" value="GntR ligand-binding domain-like"/>
    <property type="match status" value="1"/>
</dbReference>
<dbReference type="InterPro" id="IPR036388">
    <property type="entry name" value="WH-like_DNA-bd_sf"/>
</dbReference>
<dbReference type="InterPro" id="IPR036390">
    <property type="entry name" value="WH_DNA-bd_sf"/>
</dbReference>
<keyword evidence="6" id="KW-1185">Reference proteome</keyword>
<name>A0A397P993_9SPHN</name>
<dbReference type="AlphaFoldDB" id="A0A397P993"/>
<dbReference type="OrthoDB" id="9028214at2"/>
<dbReference type="InterPro" id="IPR000524">
    <property type="entry name" value="Tscrpt_reg_HTH_GntR"/>
</dbReference>
<dbReference type="SUPFAM" id="SSF46785">
    <property type="entry name" value="Winged helix' DNA-binding domain"/>
    <property type="match status" value="1"/>
</dbReference>
<proteinExistence type="predicted"/>
<dbReference type="SMART" id="SM00345">
    <property type="entry name" value="HTH_GNTR"/>
    <property type="match status" value="1"/>
</dbReference>
<dbReference type="GO" id="GO:0003677">
    <property type="term" value="F:DNA binding"/>
    <property type="evidence" value="ECO:0007669"/>
    <property type="project" value="UniProtKB-KW"/>
</dbReference>
<dbReference type="SMART" id="SM00895">
    <property type="entry name" value="FCD"/>
    <property type="match status" value="1"/>
</dbReference>
<accession>A0A397P993</accession>
<dbReference type="PRINTS" id="PR00035">
    <property type="entry name" value="HTHGNTR"/>
</dbReference>
<evidence type="ECO:0000259" key="4">
    <source>
        <dbReference type="PROSITE" id="PS50949"/>
    </source>
</evidence>
<evidence type="ECO:0000256" key="2">
    <source>
        <dbReference type="ARBA" id="ARBA00023125"/>
    </source>
</evidence>
<keyword evidence="1" id="KW-0805">Transcription regulation</keyword>
<dbReference type="EMBL" id="QXDC01000003">
    <property type="protein sequence ID" value="RIA43747.1"/>
    <property type="molecule type" value="Genomic_DNA"/>
</dbReference>
<dbReference type="PANTHER" id="PTHR43537:SF44">
    <property type="entry name" value="GNTR FAMILY REGULATORY PROTEIN"/>
    <property type="match status" value="1"/>
</dbReference>
<evidence type="ECO:0000256" key="1">
    <source>
        <dbReference type="ARBA" id="ARBA00023015"/>
    </source>
</evidence>
<dbReference type="InterPro" id="IPR011711">
    <property type="entry name" value="GntR_C"/>
</dbReference>
<dbReference type="Proteomes" id="UP000266568">
    <property type="component" value="Unassembled WGS sequence"/>
</dbReference>
<dbReference type="PROSITE" id="PS50949">
    <property type="entry name" value="HTH_GNTR"/>
    <property type="match status" value="1"/>
</dbReference>
<sequence length="247" mass="26635">MASPAKFGRYTEGTLSSHDQVARALGTEILAGVYPPGSKIPGESEILHRFGVSRTVLREVLKTLTAKGLIVSKTRVGTTVLDSSHWNFFDADVLSWKVSQGFDAHFRHDLTQVRLALEPAAAAEAAEHRSDEDVADLRRCIAQMWDATESARAFAEVDLDFHRAVGKASGNVLMRSMSAVVETALVASFTLSSPFREEHEHEVSVRGHERIVDAIEARDGPAAAAAMRAIIGHGVGRIAKAEAGAQP</sequence>
<dbReference type="PANTHER" id="PTHR43537">
    <property type="entry name" value="TRANSCRIPTIONAL REGULATOR, GNTR FAMILY"/>
    <property type="match status" value="1"/>
</dbReference>
<evidence type="ECO:0000256" key="3">
    <source>
        <dbReference type="ARBA" id="ARBA00023163"/>
    </source>
</evidence>
<gene>
    <name evidence="5" type="ORF">DFR49_1976</name>
</gene>
<feature type="domain" description="HTH gntR-type" evidence="4">
    <location>
        <begin position="15"/>
        <end position="83"/>
    </location>
</feature>
<evidence type="ECO:0000313" key="6">
    <source>
        <dbReference type="Proteomes" id="UP000266568"/>
    </source>
</evidence>
<dbReference type="SUPFAM" id="SSF48008">
    <property type="entry name" value="GntR ligand-binding domain-like"/>
    <property type="match status" value="1"/>
</dbReference>
<dbReference type="Pfam" id="PF07729">
    <property type="entry name" value="FCD"/>
    <property type="match status" value="1"/>
</dbReference>
<dbReference type="RefSeq" id="WP_119035561.1">
    <property type="nucleotide sequence ID" value="NZ_QXDC01000003.1"/>
</dbReference>
<comment type="caution">
    <text evidence="5">The sequence shown here is derived from an EMBL/GenBank/DDBJ whole genome shotgun (WGS) entry which is preliminary data.</text>
</comment>
<keyword evidence="3" id="KW-0804">Transcription</keyword>
<dbReference type="Pfam" id="PF00392">
    <property type="entry name" value="GntR"/>
    <property type="match status" value="1"/>
</dbReference>
<keyword evidence="2" id="KW-0238">DNA-binding</keyword>
<evidence type="ECO:0000313" key="5">
    <source>
        <dbReference type="EMBL" id="RIA43747.1"/>
    </source>
</evidence>
<dbReference type="Gene3D" id="1.10.10.10">
    <property type="entry name" value="Winged helix-like DNA-binding domain superfamily/Winged helix DNA-binding domain"/>
    <property type="match status" value="1"/>
</dbReference>
<dbReference type="InterPro" id="IPR008920">
    <property type="entry name" value="TF_FadR/GntR_C"/>
</dbReference>
<organism evidence="5 6">
    <name type="scientific">Hephaestia caeni</name>
    <dbReference type="NCBI Taxonomy" id="645617"/>
    <lineage>
        <taxon>Bacteria</taxon>
        <taxon>Pseudomonadati</taxon>
        <taxon>Pseudomonadota</taxon>
        <taxon>Alphaproteobacteria</taxon>
        <taxon>Sphingomonadales</taxon>
        <taxon>Sphingomonadaceae</taxon>
        <taxon>Hephaestia</taxon>
    </lineage>
</organism>
<dbReference type="GO" id="GO:0003700">
    <property type="term" value="F:DNA-binding transcription factor activity"/>
    <property type="evidence" value="ECO:0007669"/>
    <property type="project" value="InterPro"/>
</dbReference>
<reference evidence="5 6" key="1">
    <citation type="submission" date="2018-08" db="EMBL/GenBank/DDBJ databases">
        <title>Genomic Encyclopedia of Type Strains, Phase IV (KMG-IV): sequencing the most valuable type-strain genomes for metagenomic binning, comparative biology and taxonomic classification.</title>
        <authorList>
            <person name="Goeker M."/>
        </authorList>
    </citation>
    <scope>NUCLEOTIDE SEQUENCE [LARGE SCALE GENOMIC DNA]</scope>
    <source>
        <strain evidence="5 6">DSM 25527</strain>
    </source>
</reference>
<dbReference type="CDD" id="cd07377">
    <property type="entry name" value="WHTH_GntR"/>
    <property type="match status" value="1"/>
</dbReference>
<protein>
    <submittedName>
        <fullName evidence="5">GntR family transcriptional regulator</fullName>
    </submittedName>
</protein>